<keyword evidence="5" id="KW-1185">Reference proteome</keyword>
<keyword evidence="1" id="KW-1133">Transmembrane helix</keyword>
<keyword evidence="1" id="KW-0812">Transmembrane</keyword>
<protein>
    <submittedName>
        <fullName evidence="2">ComGF family competence protein</fullName>
    </submittedName>
</protein>
<dbReference type="Proteomes" id="UP000534578">
    <property type="component" value="Unassembled WGS sequence"/>
</dbReference>
<name>A0A7W3YL62_9LACO</name>
<dbReference type="InterPro" id="IPR016977">
    <property type="entry name" value="ComGF"/>
</dbReference>
<evidence type="ECO:0000313" key="4">
    <source>
        <dbReference type="Proteomes" id="UP000534578"/>
    </source>
</evidence>
<dbReference type="EMBL" id="JACIVE010000018">
    <property type="protein sequence ID" value="MBB1095160.1"/>
    <property type="molecule type" value="Genomic_DNA"/>
</dbReference>
<evidence type="ECO:0000256" key="1">
    <source>
        <dbReference type="SAM" id="Phobius"/>
    </source>
</evidence>
<dbReference type="AlphaFoldDB" id="A0A7W3YL62"/>
<sequence length="143" mass="16490">MKKKAFTLVEATCALIISSLVIISISLVTTSMKQVSKMNLEPTITWHLFLRELESANHRFELIGIRDNHLLLYSQITDQKYDLKGNHTLYLTCQNEGGYMPLLDNIKDHEYSFTQLDSQRVLIKVTRKNGEKMSAIVRLYPSK</sequence>
<evidence type="ECO:0000313" key="2">
    <source>
        <dbReference type="EMBL" id="MBB1095160.1"/>
    </source>
</evidence>
<keyword evidence="1" id="KW-0472">Membrane</keyword>
<dbReference type="Proteomes" id="UP001199710">
    <property type="component" value="Unassembled WGS sequence"/>
</dbReference>
<feature type="transmembrane region" description="Helical" evidence="1">
    <location>
        <begin position="6"/>
        <end position="28"/>
    </location>
</feature>
<comment type="caution">
    <text evidence="2">The sequence shown here is derived from an EMBL/GenBank/DDBJ whole genome shotgun (WGS) entry which is preliminary data.</text>
</comment>
<gene>
    <name evidence="2" type="ORF">H5R92_02850</name>
    <name evidence="3" type="ORF">LTY36_08045</name>
</gene>
<dbReference type="Pfam" id="PF15980">
    <property type="entry name" value="ComGF"/>
    <property type="match status" value="1"/>
</dbReference>
<accession>A0A7W3YL62</accession>
<dbReference type="RefSeq" id="WP_182578101.1">
    <property type="nucleotide sequence ID" value="NZ_JACIVE010000018.1"/>
</dbReference>
<evidence type="ECO:0000313" key="5">
    <source>
        <dbReference type="Proteomes" id="UP001199710"/>
    </source>
</evidence>
<evidence type="ECO:0000313" key="3">
    <source>
        <dbReference type="EMBL" id="MCD7131138.1"/>
    </source>
</evidence>
<reference evidence="3 5" key="2">
    <citation type="submission" date="2021-12" db="EMBL/GenBank/DDBJ databases">
        <title>A phylogenomic analysis of Limosilactobacillus reuteri reveals ancient and stable evolutionary relationships with rodents and birds and zoonotic transmission to humans.</title>
        <authorList>
            <person name="Li F."/>
            <person name="Li X."/>
            <person name="Cheng C."/>
            <person name="Tollenaar S."/>
            <person name="Zhang J.S."/>
            <person name="Simpson D."/>
            <person name="Tasseva G."/>
            <person name="Perez-Munoz M.E."/>
            <person name="Frese S."/>
            <person name="Gaenzle M.G."/>
            <person name="Walter J."/>
            <person name="Zheng J."/>
        </authorList>
    </citation>
    <scope>NUCLEOTIDE SEQUENCE [LARGE SCALE GENOMIC DNA]</scope>
    <source>
        <strain evidence="3 5">BG-MG3-B</strain>
    </source>
</reference>
<proteinExistence type="predicted"/>
<dbReference type="EMBL" id="JAJPDE010000070">
    <property type="protein sequence ID" value="MCD7131138.1"/>
    <property type="molecule type" value="Genomic_DNA"/>
</dbReference>
<organism evidence="2 4">
    <name type="scientific">Limosilactobacillus agrestis</name>
    <dbReference type="NCBI Taxonomy" id="2759748"/>
    <lineage>
        <taxon>Bacteria</taxon>
        <taxon>Bacillati</taxon>
        <taxon>Bacillota</taxon>
        <taxon>Bacilli</taxon>
        <taxon>Lactobacillales</taxon>
        <taxon>Lactobacillaceae</taxon>
        <taxon>Limosilactobacillus</taxon>
    </lineage>
</organism>
<reference evidence="2 4" key="1">
    <citation type="submission" date="2020-07" db="EMBL/GenBank/DDBJ databases">
        <title>Description of Limosilactobacillus balticus sp. nov., Limosilactobacillus agrestis sp. nov., Limosilactobacillus albertensis sp. nov., Limosilactobacillus rudii sp. nov., Limosilactobacillus fastidiosus sp. nov., five novel Limosilactobacillus species isolated from the vertebrate gastrointestinal tract, and proposal of 6 subspecies of Limosilactobacillus reuteri adapted to the gastrointestinal tract of specific vertebrate hosts.</title>
        <authorList>
            <person name="Li F."/>
            <person name="Cheng C."/>
            <person name="Zheng J."/>
            <person name="Quevedo R.M."/>
            <person name="Li J."/>
            <person name="Roos S."/>
            <person name="Gaenzle M.G."/>
            <person name="Walter J."/>
        </authorList>
    </citation>
    <scope>NUCLEOTIDE SEQUENCE [LARGE SCALE GENOMIC DNA]</scope>
    <source>
        <strain evidence="2 4">BG-MG3-A</strain>
    </source>
</reference>